<dbReference type="Pfam" id="PF10740">
    <property type="entry name" value="DUF2529"/>
    <property type="match status" value="1"/>
</dbReference>
<evidence type="ECO:0000259" key="1">
    <source>
        <dbReference type="Pfam" id="PF10740"/>
    </source>
</evidence>
<gene>
    <name evidence="2" type="ORF">IRY55_08670</name>
</gene>
<proteinExistence type="predicted"/>
<dbReference type="Gene3D" id="3.40.50.10490">
    <property type="entry name" value="Glucose-6-phosphate isomerase like protein, domain 1"/>
    <property type="match status" value="1"/>
</dbReference>
<evidence type="ECO:0000313" key="2">
    <source>
        <dbReference type="EMBL" id="MBF4501433.1"/>
    </source>
</evidence>
<dbReference type="Proteomes" id="UP000622653">
    <property type="component" value="Unassembled WGS sequence"/>
</dbReference>
<comment type="caution">
    <text evidence="2">The sequence shown here is derived from an EMBL/GenBank/DDBJ whole genome shotgun (WGS) entry which is preliminary data.</text>
</comment>
<feature type="domain" description="DUF2529" evidence="1">
    <location>
        <begin position="1"/>
        <end position="167"/>
    </location>
</feature>
<reference evidence="2" key="1">
    <citation type="submission" date="2020-11" db="EMBL/GenBank/DDBJ databases">
        <title>Multidrug resistant novel bacterium Savagea serpentis sp. nov., isolated from the scats of a vine snake (Ahaetulla nasuta).</title>
        <authorList>
            <person name="Venkata Ramana V."/>
            <person name="Vikas Patil S."/>
            <person name="Yogita Lugani V."/>
        </authorList>
    </citation>
    <scope>NUCLEOTIDE SEQUENCE</scope>
    <source>
        <strain evidence="2">SN6</strain>
    </source>
</reference>
<protein>
    <submittedName>
        <fullName evidence="2">DUF2529 family protein</fullName>
    </submittedName>
</protein>
<sequence length="172" mass="19288">MKMLTTQLSGLLTRLAEREQFAIEETARLLAQALASEGRIIFYGVEELAAVTMRAQLGDEALPSVIPYETGMNFHHTDRVLIMGKREHPEEALQLAKQLHDAFIPFAVIASAKEEDDALAPFAYTYVSTAITRGLLPTETGDRTVYVDLIATLFIFEAMKQMMDEMILDFED</sequence>
<dbReference type="EMBL" id="JADKPV010000004">
    <property type="protein sequence ID" value="MBF4501433.1"/>
    <property type="molecule type" value="Genomic_DNA"/>
</dbReference>
<accession>A0A8J7KHR8</accession>
<organism evidence="2 3">
    <name type="scientific">Savagea serpentis</name>
    <dbReference type="NCBI Taxonomy" id="2785297"/>
    <lineage>
        <taxon>Bacteria</taxon>
        <taxon>Bacillati</taxon>
        <taxon>Bacillota</taxon>
        <taxon>Bacilli</taxon>
        <taxon>Bacillales</taxon>
        <taxon>Caryophanaceae</taxon>
        <taxon>Savagea</taxon>
    </lineage>
</organism>
<dbReference type="InterPro" id="IPR019676">
    <property type="entry name" value="DUF2529"/>
</dbReference>
<evidence type="ECO:0000313" key="3">
    <source>
        <dbReference type="Proteomes" id="UP000622653"/>
    </source>
</evidence>
<name>A0A8J7KHR8_9BACL</name>
<keyword evidence="3" id="KW-1185">Reference proteome</keyword>
<dbReference type="AlphaFoldDB" id="A0A8J7KHR8"/>
<dbReference type="RefSeq" id="WP_194562918.1">
    <property type="nucleotide sequence ID" value="NZ_JADKPV010000004.1"/>
</dbReference>